<proteinExistence type="predicted"/>
<gene>
    <name evidence="2" type="ORF">RSOLAG22IIIB_13332</name>
</gene>
<evidence type="ECO:0000256" key="1">
    <source>
        <dbReference type="SAM" id="MobiDB-lite"/>
    </source>
</evidence>
<sequence>MNPNNNEEQGVATLSPSNSNGTIASTYAEIDFRGEAAQCLMRTTNYYAKAGASANNLYNKSISIIQSSGTGKSRTAEQLGEIVMTIPANLREEPGKGVKAYPPPDVVLREYFEDDYGKSDSRLRAEYAAVLEAMFDLTAAELVRLFKGLEGSELARKWAAHLRNGQSDEEVGENRKQFYQTVVDEAKAYIVEKSKKWIDRKSPNEKELEVVFADLLSSARAMVKCVAPKHSGEDNACYVYFDEAHNLTKQPKTTKTRLWSQYHNLGKVLAELCNQPIFFIFLSTNSHLQKFAPVARNCPSARASSGRFLVPPFTELPFDIFLSDMYEELEATGNPRSLANACTTKVMSSMGRALWSTHYWRWEGQWKKSETAGQVKKVVNVDDIFKLANDKLTLLGTKEHISDSELASLGIRVGITFNSMSPAAREVESRQVESHMRIVYSIPEHREYMRTGHSTEPILAEAAARFLHQTDMSTGIISSGPRILAQNIQQGFLAKGERGELCGRLLVTIAHDLAVGKCPEINTDNPLAVGPQPKFHRPVPVLDFLRALFAKKHHNTVLKATPVTRHGDGPTLETTFKEAFVCFSHFALADDSEVLEADCLQTCLFRGLAIQCKDNQYSVDAVIPIHMGPITNPITTETTSAIGLQFKNRVAPEPCSVNRSITIPDLEQPVISIVFELGENSPKDPLVEAHHTFPPITRNKLSNPRAGPDDNHYSFVAHGCTHETYNAIPDREEARSHYRMILAADKLKYEFPRANNPMSFALYRAAKPTLSAAEVRKEWGQQPKGPKNPSIDQLGRSRASKQRKSDQPSVPGPSTLQRRISTRRQTQAGTQEEEPEWNGQKSGASSGPSLPIAKGVTPSGSGANMPNNQSGLVRSRASHDLAKLATSGRMEVCILVPAKRYRRMMSGDNSSLAGPSTEPKRQSTSSVPPAPVTGHQYSSQAEKSEPEDEEPDQKGKGTQTRGLRRKSRSSVGKGPSKKKPRH</sequence>
<keyword evidence="3" id="KW-1185">Reference proteome</keyword>
<dbReference type="Proteomes" id="UP000044841">
    <property type="component" value="Unassembled WGS sequence"/>
</dbReference>
<dbReference type="PANTHER" id="PTHR33266:SF1">
    <property type="entry name" value="F-BOX DOMAIN-CONTAINING PROTEIN"/>
    <property type="match status" value="1"/>
</dbReference>
<keyword evidence="2" id="KW-0418">Kinase</keyword>
<feature type="compositionally biased region" description="Polar residues" evidence="1">
    <location>
        <begin position="858"/>
        <end position="872"/>
    </location>
</feature>
<keyword evidence="2" id="KW-0808">Transferase</keyword>
<dbReference type="GO" id="GO:0016301">
    <property type="term" value="F:kinase activity"/>
    <property type="evidence" value="ECO:0007669"/>
    <property type="project" value="UniProtKB-KW"/>
</dbReference>
<feature type="compositionally biased region" description="Polar residues" evidence="1">
    <location>
        <begin position="839"/>
        <end position="848"/>
    </location>
</feature>
<dbReference type="PANTHER" id="PTHR33266">
    <property type="entry name" value="CHROMOSOME 15, WHOLE GENOME SHOTGUN SEQUENCE"/>
    <property type="match status" value="1"/>
</dbReference>
<evidence type="ECO:0000313" key="3">
    <source>
        <dbReference type="Proteomes" id="UP000044841"/>
    </source>
</evidence>
<accession>A0A0K6FMK3</accession>
<dbReference type="EMBL" id="CYGV01000059">
    <property type="protein sequence ID" value="CUA67239.1"/>
    <property type="molecule type" value="Genomic_DNA"/>
</dbReference>
<feature type="region of interest" description="Disordered" evidence="1">
    <location>
        <begin position="775"/>
        <end position="875"/>
    </location>
</feature>
<feature type="region of interest" description="Disordered" evidence="1">
    <location>
        <begin position="905"/>
        <end position="982"/>
    </location>
</feature>
<dbReference type="AlphaFoldDB" id="A0A0K6FMK3"/>
<evidence type="ECO:0000313" key="2">
    <source>
        <dbReference type="EMBL" id="CUA67239.1"/>
    </source>
</evidence>
<reference evidence="2 3" key="1">
    <citation type="submission" date="2015-07" db="EMBL/GenBank/DDBJ databases">
        <authorList>
            <person name="Noorani M."/>
        </authorList>
    </citation>
    <scope>NUCLEOTIDE SEQUENCE [LARGE SCALE GENOMIC DNA]</scope>
    <source>
        <strain evidence="2">BBA 69670</strain>
    </source>
</reference>
<feature type="compositionally biased region" description="Polar residues" evidence="1">
    <location>
        <begin position="812"/>
        <end position="830"/>
    </location>
</feature>
<organism evidence="2 3">
    <name type="scientific">Rhizoctonia solani</name>
    <dbReference type="NCBI Taxonomy" id="456999"/>
    <lineage>
        <taxon>Eukaryota</taxon>
        <taxon>Fungi</taxon>
        <taxon>Dikarya</taxon>
        <taxon>Basidiomycota</taxon>
        <taxon>Agaricomycotina</taxon>
        <taxon>Agaricomycetes</taxon>
        <taxon>Cantharellales</taxon>
        <taxon>Ceratobasidiaceae</taxon>
        <taxon>Rhizoctonia</taxon>
    </lineage>
</organism>
<protein>
    <submittedName>
        <fullName evidence="2">Phosphorylase b kinase regulatory subunit beta</fullName>
    </submittedName>
</protein>
<name>A0A0K6FMK3_9AGAM</name>